<evidence type="ECO:0000313" key="3">
    <source>
        <dbReference type="EMBL" id="GAI06457.1"/>
    </source>
</evidence>
<protein>
    <recommendedName>
        <fullName evidence="2">Ku domain-containing protein</fullName>
    </recommendedName>
</protein>
<dbReference type="InterPro" id="IPR016194">
    <property type="entry name" value="SPOC-like_C_dom_sf"/>
</dbReference>
<reference evidence="3" key="1">
    <citation type="journal article" date="2014" name="Front. Microbiol.">
        <title>High frequency of phylogenetically diverse reductive dehalogenase-homologous genes in deep subseafloor sedimentary metagenomes.</title>
        <authorList>
            <person name="Kawai M."/>
            <person name="Futagami T."/>
            <person name="Toyoda A."/>
            <person name="Takaki Y."/>
            <person name="Nishi S."/>
            <person name="Hori S."/>
            <person name="Arai W."/>
            <person name="Tsubouchi T."/>
            <person name="Morono Y."/>
            <person name="Uchiyama I."/>
            <person name="Ito T."/>
            <person name="Fujiyama A."/>
            <person name="Inagaki F."/>
            <person name="Takami H."/>
        </authorList>
    </citation>
    <scope>NUCLEOTIDE SEQUENCE</scope>
    <source>
        <strain evidence="3">Expedition CK06-06</strain>
    </source>
</reference>
<dbReference type="Pfam" id="PF02735">
    <property type="entry name" value="Ku"/>
    <property type="match status" value="1"/>
</dbReference>
<evidence type="ECO:0000259" key="2">
    <source>
        <dbReference type="SMART" id="SM00559"/>
    </source>
</evidence>
<dbReference type="GO" id="GO:0006303">
    <property type="term" value="P:double-strand break repair via nonhomologous end joining"/>
    <property type="evidence" value="ECO:0007669"/>
    <property type="project" value="InterPro"/>
</dbReference>
<dbReference type="InterPro" id="IPR009187">
    <property type="entry name" value="Prok_Ku"/>
</dbReference>
<feature type="domain" description="Ku" evidence="2">
    <location>
        <begin position="52"/>
        <end position="165"/>
    </location>
</feature>
<dbReference type="SMART" id="SM00559">
    <property type="entry name" value="Ku78"/>
    <property type="match status" value="1"/>
</dbReference>
<dbReference type="PANTHER" id="PTHR41251:SF1">
    <property type="entry name" value="NON-HOMOLOGOUS END JOINING PROTEIN KU"/>
    <property type="match status" value="1"/>
</dbReference>
<gene>
    <name evidence="3" type="ORF">S06H3_17335</name>
</gene>
<feature type="non-terminal residue" evidence="3">
    <location>
        <position position="165"/>
    </location>
</feature>
<name>X1KHE9_9ZZZZ</name>
<dbReference type="InterPro" id="IPR006164">
    <property type="entry name" value="DNA_bd_Ku70/Ku80"/>
</dbReference>
<dbReference type="Gene3D" id="2.40.290.10">
    <property type="match status" value="1"/>
</dbReference>
<keyword evidence="1" id="KW-0238">DNA-binding</keyword>
<dbReference type="GO" id="GO:0003690">
    <property type="term" value="F:double-stranded DNA binding"/>
    <property type="evidence" value="ECO:0007669"/>
    <property type="project" value="TreeGrafter"/>
</dbReference>
<evidence type="ECO:0000256" key="1">
    <source>
        <dbReference type="ARBA" id="ARBA00023125"/>
    </source>
</evidence>
<dbReference type="EMBL" id="BARV01008658">
    <property type="protein sequence ID" value="GAI06457.1"/>
    <property type="molecule type" value="Genomic_DNA"/>
</dbReference>
<comment type="caution">
    <text evidence="3">The sequence shown here is derived from an EMBL/GenBank/DDBJ whole genome shotgun (WGS) entry which is preliminary data.</text>
</comment>
<dbReference type="PANTHER" id="PTHR41251">
    <property type="entry name" value="NON-HOMOLOGOUS END JOINING PROTEIN KU"/>
    <property type="match status" value="1"/>
</dbReference>
<accession>X1KHE9</accession>
<proteinExistence type="predicted"/>
<dbReference type="AlphaFoldDB" id="X1KHE9"/>
<dbReference type="SUPFAM" id="SSF100939">
    <property type="entry name" value="SPOC domain-like"/>
    <property type="match status" value="1"/>
</dbReference>
<sequence length="165" mass="18969">MRSIWKGSINFGMVSIAAKLYTATDDRRVPFHQYHADCGSRIQMPKWCPVCERRVEATEIKRGYEISQTEHVILEETDFLSLPLKSLKQIEVVEFVDSTGIDKRAYADCYFLSCEDVGVKAFTLLLKAMESVNLVAIAKLTYRDREHLSAIRPYDGIMLLQTLHY</sequence>
<organism evidence="3">
    <name type="scientific">marine sediment metagenome</name>
    <dbReference type="NCBI Taxonomy" id="412755"/>
    <lineage>
        <taxon>unclassified sequences</taxon>
        <taxon>metagenomes</taxon>
        <taxon>ecological metagenomes</taxon>
    </lineage>
</organism>